<protein>
    <submittedName>
        <fullName evidence="1">Pyridoxamine 5'-phosphate oxidase family protein</fullName>
    </submittedName>
</protein>
<organism evidence="1 2">
    <name type="scientific">Bifidobacterium phasiani</name>
    <dbReference type="NCBI Taxonomy" id="2834431"/>
    <lineage>
        <taxon>Bacteria</taxon>
        <taxon>Bacillati</taxon>
        <taxon>Actinomycetota</taxon>
        <taxon>Actinomycetes</taxon>
        <taxon>Bifidobacteriales</taxon>
        <taxon>Bifidobacteriaceae</taxon>
        <taxon>Bifidobacterium</taxon>
    </lineage>
</organism>
<dbReference type="Proteomes" id="UP000812844">
    <property type="component" value="Unassembled WGS sequence"/>
</dbReference>
<name>A0ABS6W8T3_9BIFI</name>
<comment type="caution">
    <text evidence="1">The sequence shown here is derived from an EMBL/GenBank/DDBJ whole genome shotgun (WGS) entry which is preliminary data.</text>
</comment>
<dbReference type="PANTHER" id="PTHR34071:SF2">
    <property type="entry name" value="FLAVIN-NUCLEOTIDE-BINDING PROTEIN"/>
    <property type="match status" value="1"/>
</dbReference>
<dbReference type="RefSeq" id="WP_219081491.1">
    <property type="nucleotide sequence ID" value="NZ_JAHBBD010000010.1"/>
</dbReference>
<proteinExistence type="predicted"/>
<reference evidence="1 2" key="1">
    <citation type="submission" date="2021-05" db="EMBL/GenBank/DDBJ databases">
        <title>Phylogenetic classification of ten novel species belonging to the genus Bifidobacterium comprising B. colchicus sp. nov., B. abeli sp. nov., B. bicoloris sp. nov., B. guerezis sp. nov., B. rosaliae sp. nov., B. santillanensis sp. nov., B. argentati sp. nov., B. amazzoni sp. nov., B. pluviali sp. nov., and B. pinnaculum sp. nov.</title>
        <authorList>
            <person name="Lugli G.A."/>
            <person name="Ruiz Garcia L."/>
            <person name="Margolles A."/>
            <person name="Ventura M."/>
        </authorList>
    </citation>
    <scope>NUCLEOTIDE SEQUENCE [LARGE SCALE GENOMIC DNA]</scope>
    <source>
        <strain evidence="1 2">6T3</strain>
    </source>
</reference>
<accession>A0ABS6W8T3</accession>
<keyword evidence="2" id="KW-1185">Reference proteome</keyword>
<dbReference type="PANTHER" id="PTHR34071">
    <property type="entry name" value="5-NITROIMIDAZOLE ANTIBIOTICS RESISTANCE PROTEIN, NIMA-FAMILY-RELATED PROTEIN-RELATED"/>
    <property type="match status" value="1"/>
</dbReference>
<dbReference type="InterPro" id="IPR024747">
    <property type="entry name" value="Pyridox_Oxase-rel"/>
</dbReference>
<gene>
    <name evidence="1" type="ORF">KIH73_05810</name>
</gene>
<dbReference type="Pfam" id="PF12900">
    <property type="entry name" value="Pyridox_ox_2"/>
    <property type="match status" value="1"/>
</dbReference>
<evidence type="ECO:0000313" key="2">
    <source>
        <dbReference type="Proteomes" id="UP000812844"/>
    </source>
</evidence>
<evidence type="ECO:0000313" key="1">
    <source>
        <dbReference type="EMBL" id="MBW3082890.1"/>
    </source>
</evidence>
<dbReference type="EMBL" id="JAHBBD010000010">
    <property type="protein sequence ID" value="MBW3082890.1"/>
    <property type="molecule type" value="Genomic_DNA"/>
</dbReference>
<sequence length="170" mass="18588">MRRADREVSDPAAIERIIADCRIMTMAYNDAEGLTLVPLNFGYVMRPDGLPTLYCHSAAHGRKLDAIRAAGNALAVAVSMRTDCEPIEGRTWCAWGEAFRSVVATGTASIVEDMGERRLGLQRLMAQQAGVADAAFTDAQVRAVTVWKVEIGHMSAKVHARPPQPDRPRQ</sequence>